<evidence type="ECO:0000313" key="3">
    <source>
        <dbReference type="Proteomes" id="UP000067626"/>
    </source>
</evidence>
<dbReference type="EMBL" id="CP012159">
    <property type="protein sequence ID" value="AKT39463.1"/>
    <property type="molecule type" value="Genomic_DNA"/>
</dbReference>
<keyword evidence="3" id="KW-1185">Reference proteome</keyword>
<organism evidence="2 3">
    <name type="scientific">Chondromyces crocatus</name>
    <dbReference type="NCBI Taxonomy" id="52"/>
    <lineage>
        <taxon>Bacteria</taxon>
        <taxon>Pseudomonadati</taxon>
        <taxon>Myxococcota</taxon>
        <taxon>Polyangia</taxon>
        <taxon>Polyangiales</taxon>
        <taxon>Polyangiaceae</taxon>
        <taxon>Chondromyces</taxon>
    </lineage>
</organism>
<gene>
    <name evidence="2" type="ORF">CMC5_036100</name>
</gene>
<dbReference type="STRING" id="52.CMC5_036100"/>
<dbReference type="RefSeq" id="WP_169796573.1">
    <property type="nucleotide sequence ID" value="NZ_CP012159.1"/>
</dbReference>
<sequence>MFTNEIARQRVADLGAACGHPLTLIEESVWSEGPFGSASAASGELSPAGSLLGMNLRAHLTVTANEGGATDLWALIFVHVNGARVAPPGADYLMLKWETADGEGSRWVARGWEADVYGEWSEDEGEGEGEGEESEGEGEGEESEGD</sequence>
<dbReference type="AlphaFoldDB" id="A0A0K1EFV1"/>
<reference evidence="2 3" key="1">
    <citation type="submission" date="2015-07" db="EMBL/GenBank/DDBJ databases">
        <title>Genome analysis of myxobacterium Chondromyces crocatus Cm c5 reveals a high potential for natural compound synthesis and the genetic basis for the loss of fruiting body formation.</title>
        <authorList>
            <person name="Zaburannyi N."/>
            <person name="Bunk B."/>
            <person name="Maier J."/>
            <person name="Overmann J."/>
            <person name="Mueller R."/>
        </authorList>
    </citation>
    <scope>NUCLEOTIDE SEQUENCE [LARGE SCALE GENOMIC DNA]</scope>
    <source>
        <strain evidence="2 3">Cm c5</strain>
    </source>
</reference>
<feature type="compositionally biased region" description="Acidic residues" evidence="1">
    <location>
        <begin position="120"/>
        <end position="146"/>
    </location>
</feature>
<protein>
    <submittedName>
        <fullName evidence="2">Uncharacterized protein</fullName>
    </submittedName>
</protein>
<proteinExistence type="predicted"/>
<accession>A0A0K1EFV1</accession>
<dbReference type="Proteomes" id="UP000067626">
    <property type="component" value="Chromosome"/>
</dbReference>
<evidence type="ECO:0000256" key="1">
    <source>
        <dbReference type="SAM" id="MobiDB-lite"/>
    </source>
</evidence>
<feature type="region of interest" description="Disordered" evidence="1">
    <location>
        <begin position="116"/>
        <end position="146"/>
    </location>
</feature>
<dbReference type="KEGG" id="ccro:CMC5_036100"/>
<dbReference type="PATRIC" id="fig|52.7.peg.3974"/>
<evidence type="ECO:0000313" key="2">
    <source>
        <dbReference type="EMBL" id="AKT39463.1"/>
    </source>
</evidence>
<name>A0A0K1EFV1_CHOCO</name>